<keyword evidence="2" id="KW-1185">Reference proteome</keyword>
<name>A0A183C8L5_GLOPA</name>
<dbReference type="Proteomes" id="UP000050741">
    <property type="component" value="Unassembled WGS sequence"/>
</dbReference>
<organism evidence="2 3">
    <name type="scientific">Globodera pallida</name>
    <name type="common">Potato cyst nematode worm</name>
    <name type="synonym">Heterodera pallida</name>
    <dbReference type="NCBI Taxonomy" id="36090"/>
    <lineage>
        <taxon>Eukaryota</taxon>
        <taxon>Metazoa</taxon>
        <taxon>Ecdysozoa</taxon>
        <taxon>Nematoda</taxon>
        <taxon>Chromadorea</taxon>
        <taxon>Rhabditida</taxon>
        <taxon>Tylenchina</taxon>
        <taxon>Tylenchomorpha</taxon>
        <taxon>Tylenchoidea</taxon>
        <taxon>Heteroderidae</taxon>
        <taxon>Heteroderinae</taxon>
        <taxon>Globodera</taxon>
    </lineage>
</organism>
<accession>A0A183C8L5</accession>
<dbReference type="AlphaFoldDB" id="A0A183C8L5"/>
<reference evidence="3" key="2">
    <citation type="submission" date="2016-06" db="UniProtKB">
        <authorList>
            <consortium name="WormBaseParasite"/>
        </authorList>
    </citation>
    <scope>IDENTIFICATION</scope>
</reference>
<protein>
    <submittedName>
        <fullName evidence="3">Transposase</fullName>
    </submittedName>
</protein>
<sequence length="80" mass="8913">MAGTPQSAAAVERIGQLSKDKRRAKSAWTDQLSSQNLRSAARADAAHYFGRHANRRFVPMDRCRPPVELLVRVESAASYE</sequence>
<feature type="region of interest" description="Disordered" evidence="1">
    <location>
        <begin position="1"/>
        <end position="36"/>
    </location>
</feature>
<evidence type="ECO:0000256" key="1">
    <source>
        <dbReference type="SAM" id="MobiDB-lite"/>
    </source>
</evidence>
<evidence type="ECO:0000313" key="2">
    <source>
        <dbReference type="Proteomes" id="UP000050741"/>
    </source>
</evidence>
<reference evidence="2" key="1">
    <citation type="submission" date="2014-05" db="EMBL/GenBank/DDBJ databases">
        <title>The genome and life-stage specific transcriptomes of Globodera pallida elucidate key aspects of plant parasitism by a cyst nematode.</title>
        <authorList>
            <person name="Cotton J.A."/>
            <person name="Lilley C.J."/>
            <person name="Jones L.M."/>
            <person name="Kikuchi T."/>
            <person name="Reid A.J."/>
            <person name="Thorpe P."/>
            <person name="Tsai I.J."/>
            <person name="Beasley H."/>
            <person name="Blok V."/>
            <person name="Cock P.J.A."/>
            <person name="Van den Akker S.E."/>
            <person name="Holroyd N."/>
            <person name="Hunt M."/>
            <person name="Mantelin S."/>
            <person name="Naghra H."/>
            <person name="Pain A."/>
            <person name="Palomares-Rius J.E."/>
            <person name="Zarowiecki M."/>
            <person name="Berriman M."/>
            <person name="Jones J.T."/>
            <person name="Urwin P.E."/>
        </authorList>
    </citation>
    <scope>NUCLEOTIDE SEQUENCE [LARGE SCALE GENOMIC DNA]</scope>
    <source>
        <strain evidence="2">Lindley</strain>
    </source>
</reference>
<proteinExistence type="predicted"/>
<dbReference type="WBParaSite" id="GPLIN_000921100">
    <property type="protein sequence ID" value="GPLIN_000921100"/>
    <property type="gene ID" value="GPLIN_000921100"/>
</dbReference>
<evidence type="ECO:0000313" key="3">
    <source>
        <dbReference type="WBParaSite" id="GPLIN_000921100"/>
    </source>
</evidence>